<evidence type="ECO:0000313" key="5">
    <source>
        <dbReference type="EMBL" id="KAJ1978432.1"/>
    </source>
</evidence>
<dbReference type="Gene3D" id="1.10.10.10">
    <property type="entry name" value="Winged helix-like DNA-binding domain superfamily/Winged helix DNA-binding domain"/>
    <property type="match status" value="1"/>
</dbReference>
<dbReference type="SMART" id="SM00339">
    <property type="entry name" value="FH"/>
    <property type="match status" value="1"/>
</dbReference>
<feature type="region of interest" description="Disordered" evidence="3">
    <location>
        <begin position="375"/>
        <end position="453"/>
    </location>
</feature>
<reference evidence="5" key="1">
    <citation type="submission" date="2022-07" db="EMBL/GenBank/DDBJ databases">
        <title>Phylogenomic reconstructions and comparative analyses of Kickxellomycotina fungi.</title>
        <authorList>
            <person name="Reynolds N.K."/>
            <person name="Stajich J.E."/>
            <person name="Barry K."/>
            <person name="Grigoriev I.V."/>
            <person name="Crous P."/>
            <person name="Smith M.E."/>
        </authorList>
    </citation>
    <scope>NUCLEOTIDE SEQUENCE</scope>
    <source>
        <strain evidence="5">RSA 567</strain>
    </source>
</reference>
<organism evidence="5 6">
    <name type="scientific">Dimargaris verticillata</name>
    <dbReference type="NCBI Taxonomy" id="2761393"/>
    <lineage>
        <taxon>Eukaryota</taxon>
        <taxon>Fungi</taxon>
        <taxon>Fungi incertae sedis</taxon>
        <taxon>Zoopagomycota</taxon>
        <taxon>Kickxellomycotina</taxon>
        <taxon>Dimargaritomycetes</taxon>
        <taxon>Dimargaritales</taxon>
        <taxon>Dimargaritaceae</taxon>
        <taxon>Dimargaris</taxon>
    </lineage>
</organism>
<feature type="region of interest" description="Disordered" evidence="3">
    <location>
        <begin position="1"/>
        <end position="39"/>
    </location>
</feature>
<keyword evidence="6" id="KW-1185">Reference proteome</keyword>
<feature type="DNA-binding region" description="Fork-head" evidence="2">
    <location>
        <begin position="178"/>
        <end position="280"/>
    </location>
</feature>
<feature type="compositionally biased region" description="Low complexity" evidence="3">
    <location>
        <begin position="111"/>
        <end position="120"/>
    </location>
</feature>
<dbReference type="PROSITE" id="PS50039">
    <property type="entry name" value="FORK_HEAD_3"/>
    <property type="match status" value="1"/>
</dbReference>
<feature type="compositionally biased region" description="Polar residues" evidence="3">
    <location>
        <begin position="292"/>
        <end position="307"/>
    </location>
</feature>
<proteinExistence type="predicted"/>
<dbReference type="GO" id="GO:0005634">
    <property type="term" value="C:nucleus"/>
    <property type="evidence" value="ECO:0007669"/>
    <property type="project" value="UniProtKB-SubCell"/>
</dbReference>
<evidence type="ECO:0000256" key="1">
    <source>
        <dbReference type="ARBA" id="ARBA00023125"/>
    </source>
</evidence>
<dbReference type="FunFam" id="1.10.10.10:FF:000135">
    <property type="entry name" value="forkhead box protein G1"/>
    <property type="match status" value="1"/>
</dbReference>
<comment type="subcellular location">
    <subcellularLocation>
        <location evidence="2">Nucleus</location>
    </subcellularLocation>
</comment>
<feature type="compositionally biased region" description="Polar residues" evidence="3">
    <location>
        <begin position="134"/>
        <end position="155"/>
    </location>
</feature>
<feature type="region of interest" description="Disordered" evidence="3">
    <location>
        <begin position="67"/>
        <end position="161"/>
    </location>
</feature>
<feature type="compositionally biased region" description="Polar residues" evidence="3">
    <location>
        <begin position="379"/>
        <end position="410"/>
    </location>
</feature>
<dbReference type="AlphaFoldDB" id="A0A9W8B7Z1"/>
<gene>
    <name evidence="5" type="ORF">H4R34_003203</name>
</gene>
<dbReference type="GO" id="GO:0000981">
    <property type="term" value="F:DNA-binding transcription factor activity, RNA polymerase II-specific"/>
    <property type="evidence" value="ECO:0007669"/>
    <property type="project" value="TreeGrafter"/>
</dbReference>
<dbReference type="InterPro" id="IPR036388">
    <property type="entry name" value="WH-like_DNA-bd_sf"/>
</dbReference>
<keyword evidence="1 2" id="KW-0238">DNA-binding</keyword>
<dbReference type="Pfam" id="PF00250">
    <property type="entry name" value="Forkhead"/>
    <property type="match status" value="1"/>
</dbReference>
<dbReference type="PRINTS" id="PR00053">
    <property type="entry name" value="FORKHEAD"/>
</dbReference>
<dbReference type="PANTHER" id="PTHR11829">
    <property type="entry name" value="FORKHEAD BOX PROTEIN"/>
    <property type="match status" value="1"/>
</dbReference>
<dbReference type="PANTHER" id="PTHR11829:SF343">
    <property type="entry name" value="FORK-HEAD DOMAIN-CONTAINING PROTEIN"/>
    <property type="match status" value="1"/>
</dbReference>
<dbReference type="SUPFAM" id="SSF46785">
    <property type="entry name" value="Winged helix' DNA-binding domain"/>
    <property type="match status" value="1"/>
</dbReference>
<evidence type="ECO:0000256" key="3">
    <source>
        <dbReference type="SAM" id="MobiDB-lite"/>
    </source>
</evidence>
<feature type="compositionally biased region" description="Polar residues" evidence="3">
    <location>
        <begin position="17"/>
        <end position="29"/>
    </location>
</feature>
<keyword evidence="2" id="KW-0539">Nucleus</keyword>
<name>A0A9W8B7Z1_9FUNG</name>
<dbReference type="Proteomes" id="UP001151582">
    <property type="component" value="Unassembled WGS sequence"/>
</dbReference>
<comment type="caution">
    <text evidence="5">The sequence shown here is derived from an EMBL/GenBank/DDBJ whole genome shotgun (WGS) entry which is preliminary data.</text>
</comment>
<feature type="domain" description="Fork-head" evidence="4">
    <location>
        <begin position="178"/>
        <end position="280"/>
    </location>
</feature>
<dbReference type="InterPro" id="IPR050211">
    <property type="entry name" value="FOX_domain-containing"/>
</dbReference>
<dbReference type="InterPro" id="IPR036390">
    <property type="entry name" value="WH_DNA-bd_sf"/>
</dbReference>
<dbReference type="CDD" id="cd00059">
    <property type="entry name" value="FH_FOX"/>
    <property type="match status" value="1"/>
</dbReference>
<dbReference type="OrthoDB" id="5954824at2759"/>
<evidence type="ECO:0000313" key="6">
    <source>
        <dbReference type="Proteomes" id="UP001151582"/>
    </source>
</evidence>
<evidence type="ECO:0000259" key="4">
    <source>
        <dbReference type="PROSITE" id="PS50039"/>
    </source>
</evidence>
<dbReference type="GO" id="GO:0000978">
    <property type="term" value="F:RNA polymerase II cis-regulatory region sequence-specific DNA binding"/>
    <property type="evidence" value="ECO:0007669"/>
    <property type="project" value="TreeGrafter"/>
</dbReference>
<dbReference type="EMBL" id="JANBQB010000277">
    <property type="protein sequence ID" value="KAJ1978432.1"/>
    <property type="molecule type" value="Genomic_DNA"/>
</dbReference>
<dbReference type="InterPro" id="IPR018122">
    <property type="entry name" value="TF_fork_head_CS_1"/>
</dbReference>
<dbReference type="InterPro" id="IPR001766">
    <property type="entry name" value="Fork_head_dom"/>
</dbReference>
<protein>
    <recommendedName>
        <fullName evidence="4">Fork-head domain-containing protein</fullName>
    </recommendedName>
</protein>
<evidence type="ECO:0000256" key="2">
    <source>
        <dbReference type="PROSITE-ProRule" id="PRU00089"/>
    </source>
</evidence>
<accession>A0A9W8B7Z1</accession>
<dbReference type="PROSITE" id="PS00657">
    <property type="entry name" value="FORK_HEAD_1"/>
    <property type="match status" value="1"/>
</dbReference>
<feature type="region of interest" description="Disordered" evidence="3">
    <location>
        <begin position="278"/>
        <end position="322"/>
    </location>
</feature>
<sequence>MPLPVLSTHRDWPSHQAPVSQSPPTQTNARRPPHLYHQSMFPSTAYHPYANSSPGSPAGVFRPASTVSPGGYSSPMTSPHPRLPAMHTMVGYASPTWPPRSPQQRSHPVPTSTGSSSGSGTRSGGNIGKLPAMSPTSQQLTATRVGSGSGKSSPTGAKDTFISLSPDMVRKPVRKRRRPPVSYSALIAQAIITSPDKRLTLREVYRWVMEHHPYLCYSSDNGWQNTIRHNLSLNKCFVKVARSDTDVCYTSSKGKGGYWTVDVSLMDAAIRDGVERTLKGQSSQYLPPRPNSNPVDSASELPQSPSDKLSGLLPVDTSSPLAASLHPHSMQYDHTTPVSAANVLGATNHPLSSPQRVGQQFCSSASLPASPLAVPLTSTASSHSCSHGQGLPSSTHTIAVPGTSSSQISDLTHAMGKSISLPNETELEHLSTSRASRSSSPEQSMLRIRNLLN</sequence>